<dbReference type="PANTHER" id="PTHR46411:SF4">
    <property type="entry name" value="AAA+ ATPASE DOMAIN-CONTAINING PROTEIN"/>
    <property type="match status" value="1"/>
</dbReference>
<feature type="domain" description="AAA+ ATPase" evidence="2">
    <location>
        <begin position="678"/>
        <end position="805"/>
    </location>
</feature>
<dbReference type="InterPro" id="IPR027417">
    <property type="entry name" value="P-loop_NTPase"/>
</dbReference>
<dbReference type="CDD" id="cd19481">
    <property type="entry name" value="RecA-like_protease"/>
    <property type="match status" value="1"/>
</dbReference>
<keyword evidence="3" id="KW-0378">Hydrolase</keyword>
<dbReference type="GO" id="GO:0016887">
    <property type="term" value="F:ATP hydrolysis activity"/>
    <property type="evidence" value="ECO:0007669"/>
    <property type="project" value="InterPro"/>
</dbReference>
<keyword evidence="4" id="KW-1185">Reference proteome</keyword>
<feature type="region of interest" description="Disordered" evidence="1">
    <location>
        <begin position="39"/>
        <end position="71"/>
    </location>
</feature>
<dbReference type="OrthoDB" id="10042665at2759"/>
<dbReference type="STRING" id="694270.A0A395SZN8"/>
<organism evidence="3 4">
    <name type="scientific">Fusarium longipes</name>
    <dbReference type="NCBI Taxonomy" id="694270"/>
    <lineage>
        <taxon>Eukaryota</taxon>
        <taxon>Fungi</taxon>
        <taxon>Dikarya</taxon>
        <taxon>Ascomycota</taxon>
        <taxon>Pezizomycotina</taxon>
        <taxon>Sordariomycetes</taxon>
        <taxon>Hypocreomycetidae</taxon>
        <taxon>Hypocreales</taxon>
        <taxon>Nectriaceae</taxon>
        <taxon>Fusarium</taxon>
    </lineage>
</organism>
<comment type="caution">
    <text evidence="3">The sequence shown here is derived from an EMBL/GenBank/DDBJ whole genome shotgun (WGS) entry which is preliminary data.</text>
</comment>
<dbReference type="Proteomes" id="UP000266234">
    <property type="component" value="Unassembled WGS sequence"/>
</dbReference>
<dbReference type="PANTHER" id="PTHR46411">
    <property type="entry name" value="FAMILY ATPASE, PUTATIVE-RELATED"/>
    <property type="match status" value="1"/>
</dbReference>
<dbReference type="EMBL" id="PXOG01000081">
    <property type="protein sequence ID" value="RGP77951.1"/>
    <property type="molecule type" value="Genomic_DNA"/>
</dbReference>
<name>A0A395SZN8_9HYPO</name>
<feature type="compositionally biased region" description="Polar residues" evidence="1">
    <location>
        <begin position="62"/>
        <end position="71"/>
    </location>
</feature>
<feature type="region of interest" description="Disordered" evidence="1">
    <location>
        <begin position="501"/>
        <end position="545"/>
    </location>
</feature>
<evidence type="ECO:0000256" key="1">
    <source>
        <dbReference type="SAM" id="MobiDB-lite"/>
    </source>
</evidence>
<evidence type="ECO:0000313" key="4">
    <source>
        <dbReference type="Proteomes" id="UP000266234"/>
    </source>
</evidence>
<dbReference type="GO" id="GO:0005524">
    <property type="term" value="F:ATP binding"/>
    <property type="evidence" value="ECO:0007669"/>
    <property type="project" value="InterPro"/>
</dbReference>
<dbReference type="SMART" id="SM00382">
    <property type="entry name" value="AAA"/>
    <property type="match status" value="1"/>
</dbReference>
<dbReference type="InterPro" id="IPR003593">
    <property type="entry name" value="AAA+_ATPase"/>
</dbReference>
<dbReference type="InterPro" id="IPR056599">
    <property type="entry name" value="AAA_lid_fung"/>
</dbReference>
<protein>
    <submittedName>
        <fullName evidence="3">p-loop containing nucleoside triphosphate hydrolase</fullName>
    </submittedName>
</protein>
<accession>A0A395SZN8</accession>
<reference evidence="3 4" key="1">
    <citation type="journal article" date="2018" name="PLoS Pathog.">
        <title>Evolution of structural diversity of trichothecenes, a family of toxins produced by plant pathogenic and entomopathogenic fungi.</title>
        <authorList>
            <person name="Proctor R.H."/>
            <person name="McCormick S.P."/>
            <person name="Kim H.S."/>
            <person name="Cardoza R.E."/>
            <person name="Stanley A.M."/>
            <person name="Lindo L."/>
            <person name="Kelly A."/>
            <person name="Brown D.W."/>
            <person name="Lee T."/>
            <person name="Vaughan M.M."/>
            <person name="Alexander N.J."/>
            <person name="Busman M."/>
            <person name="Gutierrez S."/>
        </authorList>
    </citation>
    <scope>NUCLEOTIDE SEQUENCE [LARGE SCALE GENOMIC DNA]</scope>
    <source>
        <strain evidence="3 4">NRRL 20695</strain>
    </source>
</reference>
<dbReference type="Pfam" id="PF22942">
    <property type="entry name" value="DUF7025"/>
    <property type="match status" value="1"/>
</dbReference>
<gene>
    <name evidence="3" type="ORF">FLONG3_3908</name>
</gene>
<proteinExistence type="predicted"/>
<dbReference type="InterPro" id="IPR054289">
    <property type="entry name" value="DUF7025"/>
</dbReference>
<dbReference type="AlphaFoldDB" id="A0A395SZN8"/>
<dbReference type="SUPFAM" id="SSF52540">
    <property type="entry name" value="P-loop containing nucleoside triphosphate hydrolases"/>
    <property type="match status" value="1"/>
</dbReference>
<dbReference type="Pfam" id="PF00004">
    <property type="entry name" value="AAA"/>
    <property type="match status" value="1"/>
</dbReference>
<dbReference type="InterPro" id="IPR003959">
    <property type="entry name" value="ATPase_AAA_core"/>
</dbReference>
<dbReference type="Pfam" id="PF23232">
    <property type="entry name" value="AAA_lid_13"/>
    <property type="match status" value="1"/>
</dbReference>
<evidence type="ECO:0000259" key="2">
    <source>
        <dbReference type="SMART" id="SM00382"/>
    </source>
</evidence>
<evidence type="ECO:0000313" key="3">
    <source>
        <dbReference type="EMBL" id="RGP77951.1"/>
    </source>
</evidence>
<dbReference type="Gene3D" id="3.40.50.300">
    <property type="entry name" value="P-loop containing nucleotide triphosphate hydrolases"/>
    <property type="match status" value="1"/>
</dbReference>
<sequence>MRTILFFRYRYRQLESYLTDVTTSSSHKGGVDEVVSDWYDMTGRGDTSTTDSSQMDADEPADTSNVPNGTKDTLKVEETAQDGKEAIKVPDVPKLHWATNTSLWCSLTGRSHADLWEFGLDECPRCEQSLERPPHPEAPTVPLPLGIATRAGKKSTTKGSSKAILHAVEYRDNGNITIGSEPWEGEFDLDSLGLADTPAFEIVHVLLTSIQANMNRQDWEAERLIESGILKKPNMRAKIISKRLTVHSPSLLNIIRNYVRYYPSATANSSSLWLEEPFALVAHHYKELQGHWDANKTKVVQETTGTDIEGITVDEDEEVTGLRHLGWLLDFFKKAVLDEMTKEQDRHARDMCTFRMLWLLFKPGMTVYHESGGHLGAYVLQSVDTDPGILSIVAPMQPKPYKIKVWSLDFDGKYVGRVGKSITIAPFEGERPIRSLQLVPCRAFDRDDNGTWRTELEERGKRWYQLLPGGQVHYSGPVLETKRQLDGRVYIDHASYTVYSSGKPPVELPPTFDQDTDSSSTDDERTDRIRRRLAPRLGPKPKYVRDMGGKGLSKCQCEDCRGLRPHPPHGFPWVDYDILDPAVDKDLTKPGATEGPKHRYLLCGRLLKGFDLKTRTWVQLDVAYCKPPRPNIRAIDTLVMPSERKDMIKALIQKFTSNDLDKTRQQAWRADYIENKGDGRIFLLHGSPGVGKTYTAECIAEYTERPLLSLTCGDIGTDEVKMETQLSKWFQLAEKWGAVMLIDEADVYLERRQVTDLKRNSLVAVFLRCIEYYRGILFLTTNRVGQFDDAFISRIHVIIHYEKLTSEGQKKVWMQFFDKLDYDREDIKVTRRAKDYILEDEAITEMDWNGREIRNAFQTAVALADYRFQQGSSNQKQPTLDQRDFEQVCEMMKQFKSYLVNVHNMDEGQRAFNAGSRALTEF</sequence>